<proteinExistence type="predicted"/>
<protein>
    <recommendedName>
        <fullName evidence="3">DNA (cytosine-5-)-methyltransferase</fullName>
    </recommendedName>
</protein>
<evidence type="ECO:0000313" key="2">
    <source>
        <dbReference type="Proteomes" id="UP000722957"/>
    </source>
</evidence>
<comment type="caution">
    <text evidence="1">The sequence shown here is derived from an EMBL/GenBank/DDBJ whole genome shotgun (WGS) entry which is preliminary data.</text>
</comment>
<sequence length="114" mass="12421">TASDERSFAQLKQLQGLPDDFDLPSFTVEGKKRAVGNGVPLALGQVLADLVDRDYYGVTEPVRLSVTHRELKAVTDQVNLSVTCNCGCGASLVGRQLYASPTCRKRAQRKRAIN</sequence>
<reference evidence="1 2" key="1">
    <citation type="journal article" date="2021" name="PeerJ">
        <title>Analysis of 44 Vibrio anguillarum genomes reveals high genetic diversity.</title>
        <authorList>
            <person name="Hansen M.J."/>
            <person name="Dalsgaard I."/>
        </authorList>
    </citation>
    <scope>NUCLEOTIDE SEQUENCE [LARGE SCALE GENOMIC DNA]</scope>
    <source>
        <strain evidence="1 2">17-16730-2A</strain>
    </source>
</reference>
<accession>A0ABD4KVQ1</accession>
<dbReference type="Proteomes" id="UP000722957">
    <property type="component" value="Unassembled WGS sequence"/>
</dbReference>
<organism evidence="1 2">
    <name type="scientific">Vibrio anguillarum</name>
    <name type="common">Listonella anguillarum</name>
    <dbReference type="NCBI Taxonomy" id="55601"/>
    <lineage>
        <taxon>Bacteria</taxon>
        <taxon>Pseudomonadati</taxon>
        <taxon>Pseudomonadota</taxon>
        <taxon>Gammaproteobacteria</taxon>
        <taxon>Vibrionales</taxon>
        <taxon>Vibrionaceae</taxon>
        <taxon>Vibrio</taxon>
    </lineage>
</organism>
<evidence type="ECO:0008006" key="3">
    <source>
        <dbReference type="Google" id="ProtNLM"/>
    </source>
</evidence>
<feature type="non-terminal residue" evidence="1">
    <location>
        <position position="1"/>
    </location>
</feature>
<dbReference type="AlphaFoldDB" id="A0ABD4KVQ1"/>
<dbReference type="RefSeq" id="WP_214655207.1">
    <property type="nucleotide sequence ID" value="NZ_RDOM01000416.1"/>
</dbReference>
<gene>
    <name evidence="1" type="ORF">EAY07_21945</name>
</gene>
<dbReference type="EMBL" id="RDOM01000416">
    <property type="protein sequence ID" value="MBF4274615.1"/>
    <property type="molecule type" value="Genomic_DNA"/>
</dbReference>
<name>A0ABD4KVQ1_VIBAN</name>
<evidence type="ECO:0000313" key="1">
    <source>
        <dbReference type="EMBL" id="MBF4274615.1"/>
    </source>
</evidence>